<evidence type="ECO:0000313" key="3">
    <source>
        <dbReference type="Proteomes" id="UP000250088"/>
    </source>
</evidence>
<dbReference type="KEGG" id="naj:B1756_03325"/>
<feature type="transmembrane region" description="Helical" evidence="1">
    <location>
        <begin position="12"/>
        <end position="34"/>
    </location>
</feature>
<keyword evidence="1" id="KW-0472">Membrane</keyword>
<proteinExistence type="predicted"/>
<accession>A0A2Z2HPD5</accession>
<dbReference type="Pfam" id="PF26041">
    <property type="entry name" value="DUF8011"/>
    <property type="match status" value="1"/>
</dbReference>
<sequence length="97" mass="10364">MTIWNRVVHGEPLGWGHASLYFVTALVSFCLYGYSLFFTTGGTVVALFFGAAFGLMGAAETPATTRRVAGILRVAALGIWLLLLALTLTDPALLWGT</sequence>
<evidence type="ECO:0000256" key="1">
    <source>
        <dbReference type="SAM" id="Phobius"/>
    </source>
</evidence>
<dbReference type="GeneID" id="32893078"/>
<reference evidence="3" key="1">
    <citation type="submission" date="2017-02" db="EMBL/GenBank/DDBJ databases">
        <title>Natronthermophilus aegyptiacus gen. nov.,sp. nov., an aerobic, extremely halophilic alkalithermophilic archaeon isolated from the athalassohaline Wadi An Natrun, Egypt.</title>
        <authorList>
            <person name="Zhao B."/>
        </authorList>
    </citation>
    <scope>NUCLEOTIDE SEQUENCE [LARGE SCALE GENOMIC DNA]</scope>
    <source>
        <strain evidence="3">JW/NM-HA 15</strain>
    </source>
</reference>
<dbReference type="EMBL" id="CP019893">
    <property type="protein sequence ID" value="ARS88879.1"/>
    <property type="molecule type" value="Genomic_DNA"/>
</dbReference>
<organism evidence="2 3">
    <name type="scientific">Natrarchaeobaculum aegyptiacum</name>
    <dbReference type="NCBI Taxonomy" id="745377"/>
    <lineage>
        <taxon>Archaea</taxon>
        <taxon>Methanobacteriati</taxon>
        <taxon>Methanobacteriota</taxon>
        <taxon>Stenosarchaea group</taxon>
        <taxon>Halobacteria</taxon>
        <taxon>Halobacteriales</taxon>
        <taxon>Natrialbaceae</taxon>
        <taxon>Natrarchaeobaculum</taxon>
    </lineage>
</organism>
<feature type="transmembrane region" description="Helical" evidence="1">
    <location>
        <begin position="40"/>
        <end position="59"/>
    </location>
</feature>
<keyword evidence="3" id="KW-1185">Reference proteome</keyword>
<protein>
    <submittedName>
        <fullName evidence="2">Uncharacterized protein</fullName>
    </submittedName>
</protein>
<dbReference type="InterPro" id="IPR058324">
    <property type="entry name" value="DUF8011"/>
</dbReference>
<keyword evidence="1" id="KW-1133">Transmembrane helix</keyword>
<name>A0A2Z2HPD5_9EURY</name>
<dbReference type="Proteomes" id="UP000250088">
    <property type="component" value="Chromosome"/>
</dbReference>
<dbReference type="AlphaFoldDB" id="A0A2Z2HPD5"/>
<evidence type="ECO:0000313" key="2">
    <source>
        <dbReference type="EMBL" id="ARS88879.1"/>
    </source>
</evidence>
<gene>
    <name evidence="2" type="ORF">B1756_03325</name>
</gene>
<feature type="transmembrane region" description="Helical" evidence="1">
    <location>
        <begin position="71"/>
        <end position="89"/>
    </location>
</feature>
<keyword evidence="1" id="KW-0812">Transmembrane</keyword>
<dbReference type="RefSeq" id="WP_086887263.1">
    <property type="nucleotide sequence ID" value="NZ_CP019893.1"/>
</dbReference>